<proteinExistence type="predicted"/>
<feature type="non-terminal residue" evidence="2">
    <location>
        <position position="214"/>
    </location>
</feature>
<dbReference type="AlphaFoldDB" id="A0A2M6YUU2"/>
<accession>A0A2M6YUU2</accession>
<evidence type="ECO:0000313" key="2">
    <source>
        <dbReference type="EMBL" id="PIU37279.1"/>
    </source>
</evidence>
<evidence type="ECO:0000313" key="3">
    <source>
        <dbReference type="Proteomes" id="UP000230184"/>
    </source>
</evidence>
<feature type="domain" description="DUF11" evidence="1">
    <location>
        <begin position="60"/>
        <end position="167"/>
    </location>
</feature>
<name>A0A2M6YUU2_9BACT</name>
<dbReference type="Proteomes" id="UP000230184">
    <property type="component" value="Unassembled WGS sequence"/>
</dbReference>
<dbReference type="EMBL" id="PEWY01000052">
    <property type="protein sequence ID" value="PIU37279.1"/>
    <property type="molecule type" value="Genomic_DNA"/>
</dbReference>
<sequence>MKKLIIYLTLLLGVISYGLSGKTVSASCGGQYESPCQSYSMLVDKMVQKPGTSDYVDNLSVSDPRYKPSEYVMFKVVIKNTSTTTFGGMTAKDYVPSYLTPVEGPGTFDSVTRIISWDAGFFNVDEQKTYYFKMQINSQANLPTNQGLFCLVNKAQAWSNETTDDDSSQFCIEKQVATPPNVPSAGPEMGLILFSGEILALGTGIYMSYKLKNN</sequence>
<dbReference type="InterPro" id="IPR001434">
    <property type="entry name" value="OmcB-like_DUF11"/>
</dbReference>
<evidence type="ECO:0000259" key="1">
    <source>
        <dbReference type="Pfam" id="PF01345"/>
    </source>
</evidence>
<comment type="caution">
    <text evidence="2">The sequence shown here is derived from an EMBL/GenBank/DDBJ whole genome shotgun (WGS) entry which is preliminary data.</text>
</comment>
<dbReference type="Pfam" id="PF01345">
    <property type="entry name" value="DUF11"/>
    <property type="match status" value="1"/>
</dbReference>
<organism evidence="2 3">
    <name type="scientific">Candidatus Roizmanbacteria bacterium CG07_land_8_20_14_0_80_34_15</name>
    <dbReference type="NCBI Taxonomy" id="1974849"/>
    <lineage>
        <taxon>Bacteria</taxon>
        <taxon>Candidatus Roizmaniibacteriota</taxon>
    </lineage>
</organism>
<protein>
    <recommendedName>
        <fullName evidence="1">DUF11 domain-containing protein</fullName>
    </recommendedName>
</protein>
<reference evidence="3" key="1">
    <citation type="submission" date="2017-09" db="EMBL/GenBank/DDBJ databases">
        <title>Depth-based differentiation of microbial function through sediment-hosted aquifers and enrichment of novel symbionts in the deep terrestrial subsurface.</title>
        <authorList>
            <person name="Probst A.J."/>
            <person name="Ladd B."/>
            <person name="Jarett J.K."/>
            <person name="Geller-Mcgrath D.E."/>
            <person name="Sieber C.M.K."/>
            <person name="Emerson J.B."/>
            <person name="Anantharaman K."/>
            <person name="Thomas B.C."/>
            <person name="Malmstrom R."/>
            <person name="Stieglmeier M."/>
            <person name="Klingl A."/>
            <person name="Woyke T."/>
            <person name="Ryan C.M."/>
            <person name="Banfield J.F."/>
        </authorList>
    </citation>
    <scope>NUCLEOTIDE SEQUENCE [LARGE SCALE GENOMIC DNA]</scope>
</reference>
<gene>
    <name evidence="2" type="ORF">COT02_01690</name>
</gene>